<keyword evidence="3" id="KW-1185">Reference proteome</keyword>
<evidence type="ECO:0000313" key="3">
    <source>
        <dbReference type="Proteomes" id="UP000276603"/>
    </source>
</evidence>
<keyword evidence="1" id="KW-0812">Transmembrane</keyword>
<gene>
    <name evidence="2" type="ORF">D7Z94_25425</name>
</gene>
<dbReference type="AlphaFoldDB" id="A0A3B0BQI0"/>
<proteinExistence type="predicted"/>
<name>A0A3B0BQI0_9FLAO</name>
<organism evidence="2 3">
    <name type="scientific">Ulvibacterium marinum</name>
    <dbReference type="NCBI Taxonomy" id="2419782"/>
    <lineage>
        <taxon>Bacteria</taxon>
        <taxon>Pseudomonadati</taxon>
        <taxon>Bacteroidota</taxon>
        <taxon>Flavobacteriia</taxon>
        <taxon>Flavobacteriales</taxon>
        <taxon>Flavobacteriaceae</taxon>
        <taxon>Ulvibacterium</taxon>
    </lineage>
</organism>
<reference evidence="2 3" key="1">
    <citation type="submission" date="2018-10" db="EMBL/GenBank/DDBJ databases">
        <title>Ulvibacterium marinum gen. nov., sp. nov., a novel marine bacterium of the family Flavobacteriaceae, isolated from a culture of the green alga Ulva prolifera.</title>
        <authorList>
            <person name="Zhang Z."/>
        </authorList>
    </citation>
    <scope>NUCLEOTIDE SEQUENCE [LARGE SCALE GENOMIC DNA]</scope>
    <source>
        <strain evidence="2 3">CCMM003</strain>
    </source>
</reference>
<keyword evidence="1" id="KW-0472">Membrane</keyword>
<evidence type="ECO:0000313" key="2">
    <source>
        <dbReference type="EMBL" id="RKN75142.1"/>
    </source>
</evidence>
<dbReference type="EMBL" id="RBCJ01000008">
    <property type="protein sequence ID" value="RKN75142.1"/>
    <property type="molecule type" value="Genomic_DNA"/>
</dbReference>
<dbReference type="Proteomes" id="UP000276603">
    <property type="component" value="Unassembled WGS sequence"/>
</dbReference>
<feature type="transmembrane region" description="Helical" evidence="1">
    <location>
        <begin position="44"/>
        <end position="62"/>
    </location>
</feature>
<feature type="transmembrane region" description="Helical" evidence="1">
    <location>
        <begin position="68"/>
        <end position="90"/>
    </location>
</feature>
<keyword evidence="1" id="KW-1133">Transmembrane helix</keyword>
<protein>
    <submittedName>
        <fullName evidence="2">Uncharacterized protein</fullName>
    </submittedName>
</protein>
<sequence length="96" mass="10622">MLFFLSILKNVLEHKIKNRIIEKGVPDNLVTSILKTTSGVGKQLNIKWFSILFGAGIGLFIVDHALPLGIHSLAIMAVSISISFLGYFFYLQKSGK</sequence>
<comment type="caution">
    <text evidence="2">The sequence shown here is derived from an EMBL/GenBank/DDBJ whole genome shotgun (WGS) entry which is preliminary data.</text>
</comment>
<evidence type="ECO:0000256" key="1">
    <source>
        <dbReference type="SAM" id="Phobius"/>
    </source>
</evidence>
<accession>A0A3B0BQI0</accession>